<evidence type="ECO:0008006" key="3">
    <source>
        <dbReference type="Google" id="ProtNLM"/>
    </source>
</evidence>
<proteinExistence type="predicted"/>
<sequence length="358" mass="38222">MAAGQSVEIPLGVPEGFTPVFIDPVGSGRYCVSGEVLDDMAATTTAYVAVVDADKRQVVWKSSIPFAHDHAGSEALRCVSDSNHSAYFVLTKEDTNSSESLDQGKLFLQKFSADGKLLKQQRVGVGFDEWAYLLDVTPAGVAVAGGISDTLQRGGKFSTFVARFDQDLSKRTDFAKLPTGAYWIDSEARLDGAYLLVGGQFLANGAVSPADKPYAVSKIDIGNSRYIRSTHLYPTDVDSATPAIEADGSAFYAALTSSELLVSAVDAAGHVTQHFSLKKPLCEIKALGVQGQTLSVFGKTCDKAAVDAIATIDLEQKTVGGIQRVSGDVREVRFEGNAWVGVAVDERAQHATFRRVAR</sequence>
<comment type="caution">
    <text evidence="1">The sequence shown here is derived from an EMBL/GenBank/DDBJ whole genome shotgun (WGS) entry which is preliminary data.</text>
</comment>
<protein>
    <recommendedName>
        <fullName evidence="3">WD40 repeat domain-containing protein</fullName>
    </recommendedName>
</protein>
<dbReference type="Proteomes" id="UP000280434">
    <property type="component" value="Unassembled WGS sequence"/>
</dbReference>
<evidence type="ECO:0000313" key="2">
    <source>
        <dbReference type="Proteomes" id="UP000280434"/>
    </source>
</evidence>
<dbReference type="EMBL" id="RBZV01000010">
    <property type="protein sequence ID" value="RKP45227.1"/>
    <property type="molecule type" value="Genomic_DNA"/>
</dbReference>
<evidence type="ECO:0000313" key="1">
    <source>
        <dbReference type="EMBL" id="RKP45227.1"/>
    </source>
</evidence>
<accession>A0A494X3F4</accession>
<name>A0A494X3F4_9BURK</name>
<reference evidence="1 2" key="1">
    <citation type="submission" date="2018-10" db="EMBL/GenBank/DDBJ databases">
        <title>Paraburkholderia sp. 7MK8-2, isolated from soil.</title>
        <authorList>
            <person name="Gao Z.-H."/>
            <person name="Qiu L.-H."/>
        </authorList>
    </citation>
    <scope>NUCLEOTIDE SEQUENCE [LARGE SCALE GENOMIC DNA]</scope>
    <source>
        <strain evidence="1 2">7MK8-2</strain>
    </source>
</reference>
<organism evidence="1 2">
    <name type="scientific">Trinickia fusca</name>
    <dbReference type="NCBI Taxonomy" id="2419777"/>
    <lineage>
        <taxon>Bacteria</taxon>
        <taxon>Pseudomonadati</taxon>
        <taxon>Pseudomonadota</taxon>
        <taxon>Betaproteobacteria</taxon>
        <taxon>Burkholderiales</taxon>
        <taxon>Burkholderiaceae</taxon>
        <taxon>Trinickia</taxon>
    </lineage>
</organism>
<gene>
    <name evidence="1" type="ORF">D7S89_20580</name>
</gene>
<dbReference type="AlphaFoldDB" id="A0A494X3F4"/>
<keyword evidence="2" id="KW-1185">Reference proteome</keyword>